<sequence>MIEIGCCGFPVNRRLYYQIFTCCEIQITFYTFPKISLLEKWREEAPKNFSFLIKASQLITHPANSPTYKRFNPTSFPLTSYNENKFGFFQRTKEVMTAWEEVRREAEALKAKVILFQTPPSFSEEKSHWKNLYTFFSGIDRSGLLLVWEPRGNWSDATLREISNDLKLILAFDPMVRMPISGLFQQRGRNPCRFYFRLHGGKGYRHKFTNEELREVAQKASSLKNGYILFNNIAMFEDARRMKELF</sequence>
<accession>A0A7C3YNW8</accession>
<protein>
    <submittedName>
        <fullName evidence="1">DUF72 domain-containing protein</fullName>
    </submittedName>
</protein>
<dbReference type="Gene3D" id="3.20.20.410">
    <property type="entry name" value="Protein of unknown function UPF0759"/>
    <property type="match status" value="1"/>
</dbReference>
<evidence type="ECO:0000313" key="1">
    <source>
        <dbReference type="EMBL" id="HGE98551.1"/>
    </source>
</evidence>
<comment type="caution">
    <text evidence="1">The sequence shown here is derived from an EMBL/GenBank/DDBJ whole genome shotgun (WGS) entry which is preliminary data.</text>
</comment>
<organism evidence="1">
    <name type="scientific">candidate division WOR-3 bacterium</name>
    <dbReference type="NCBI Taxonomy" id="2052148"/>
    <lineage>
        <taxon>Bacteria</taxon>
        <taxon>Bacteria division WOR-3</taxon>
    </lineage>
</organism>
<reference evidence="1" key="1">
    <citation type="journal article" date="2020" name="mSystems">
        <title>Genome- and Community-Level Interaction Insights into Carbon Utilization and Element Cycling Functions of Hydrothermarchaeota in Hydrothermal Sediment.</title>
        <authorList>
            <person name="Zhou Z."/>
            <person name="Liu Y."/>
            <person name="Xu W."/>
            <person name="Pan J."/>
            <person name="Luo Z.H."/>
            <person name="Li M."/>
        </authorList>
    </citation>
    <scope>NUCLEOTIDE SEQUENCE [LARGE SCALE GENOMIC DNA]</scope>
    <source>
        <strain evidence="1">SpSt-906</strain>
    </source>
</reference>
<dbReference type="EMBL" id="DTMQ01000007">
    <property type="protein sequence ID" value="HGE98551.1"/>
    <property type="molecule type" value="Genomic_DNA"/>
</dbReference>
<dbReference type="AlphaFoldDB" id="A0A7C3YNW8"/>
<proteinExistence type="predicted"/>
<dbReference type="PANTHER" id="PTHR30348:SF4">
    <property type="entry name" value="DUF72 DOMAIN-CONTAINING PROTEIN"/>
    <property type="match status" value="1"/>
</dbReference>
<dbReference type="SUPFAM" id="SSF117396">
    <property type="entry name" value="TM1631-like"/>
    <property type="match status" value="1"/>
</dbReference>
<dbReference type="InterPro" id="IPR002763">
    <property type="entry name" value="DUF72"/>
</dbReference>
<dbReference type="InterPro" id="IPR036520">
    <property type="entry name" value="UPF0759_sf"/>
</dbReference>
<dbReference type="Pfam" id="PF01904">
    <property type="entry name" value="DUF72"/>
    <property type="match status" value="1"/>
</dbReference>
<gene>
    <name evidence="1" type="ORF">ENX07_00550</name>
</gene>
<name>A0A7C3YNW8_UNCW3</name>
<dbReference type="PANTHER" id="PTHR30348">
    <property type="entry name" value="UNCHARACTERIZED PROTEIN YECE"/>
    <property type="match status" value="1"/>
</dbReference>